<dbReference type="InterPro" id="IPR009057">
    <property type="entry name" value="Homeodomain-like_sf"/>
</dbReference>
<evidence type="ECO:0000256" key="2">
    <source>
        <dbReference type="ARBA" id="ARBA00023125"/>
    </source>
</evidence>
<keyword evidence="2 4" id="KW-0238">DNA-binding</keyword>
<evidence type="ECO:0000259" key="5">
    <source>
        <dbReference type="PROSITE" id="PS50977"/>
    </source>
</evidence>
<dbReference type="Pfam" id="PF00440">
    <property type="entry name" value="TetR_N"/>
    <property type="match status" value="1"/>
</dbReference>
<accession>A0A448N1F6</accession>
<name>A0A448N1F6_9ACTN</name>
<dbReference type="AlphaFoldDB" id="A0A448N1F6"/>
<evidence type="ECO:0000256" key="4">
    <source>
        <dbReference type="PROSITE-ProRule" id="PRU00335"/>
    </source>
</evidence>
<feature type="domain" description="HTH tetR-type" evidence="5">
    <location>
        <begin position="11"/>
        <end position="71"/>
    </location>
</feature>
<proteinExistence type="predicted"/>
<dbReference type="InterPro" id="IPR050109">
    <property type="entry name" value="HTH-type_TetR-like_transc_reg"/>
</dbReference>
<evidence type="ECO:0000256" key="1">
    <source>
        <dbReference type="ARBA" id="ARBA00023015"/>
    </source>
</evidence>
<dbReference type="PANTHER" id="PTHR30055">
    <property type="entry name" value="HTH-TYPE TRANSCRIPTIONAL REGULATOR RUTR"/>
    <property type="match status" value="1"/>
</dbReference>
<gene>
    <name evidence="6" type="primary">rutR_4</name>
    <name evidence="6" type="ORF">NCTC12967_02544</name>
</gene>
<evidence type="ECO:0000313" key="6">
    <source>
        <dbReference type="EMBL" id="VEH71226.1"/>
    </source>
</evidence>
<keyword evidence="3" id="KW-0804">Transcription</keyword>
<dbReference type="RefSeq" id="WP_061788145.1">
    <property type="nucleotide sequence ID" value="NZ_CAUVFS010000010.1"/>
</dbReference>
<dbReference type="PRINTS" id="PR00455">
    <property type="entry name" value="HTHTETR"/>
</dbReference>
<feature type="DNA-binding region" description="H-T-H motif" evidence="4">
    <location>
        <begin position="34"/>
        <end position="53"/>
    </location>
</feature>
<dbReference type="InterPro" id="IPR001647">
    <property type="entry name" value="HTH_TetR"/>
</dbReference>
<organism evidence="6 7">
    <name type="scientific">Arachnia propionica</name>
    <dbReference type="NCBI Taxonomy" id="1750"/>
    <lineage>
        <taxon>Bacteria</taxon>
        <taxon>Bacillati</taxon>
        <taxon>Actinomycetota</taxon>
        <taxon>Actinomycetes</taxon>
        <taxon>Propionibacteriales</taxon>
        <taxon>Propionibacteriaceae</taxon>
        <taxon>Arachnia</taxon>
    </lineage>
</organism>
<evidence type="ECO:0000256" key="3">
    <source>
        <dbReference type="ARBA" id="ARBA00023163"/>
    </source>
</evidence>
<dbReference type="Proteomes" id="UP000273044">
    <property type="component" value="Chromosome"/>
</dbReference>
<dbReference type="GO" id="GO:0003700">
    <property type="term" value="F:DNA-binding transcription factor activity"/>
    <property type="evidence" value="ECO:0007669"/>
    <property type="project" value="TreeGrafter"/>
</dbReference>
<keyword evidence="1" id="KW-0805">Transcription regulation</keyword>
<dbReference type="PANTHER" id="PTHR30055:SF238">
    <property type="entry name" value="MYCOFACTOCIN BIOSYNTHESIS TRANSCRIPTIONAL REGULATOR MFTR-RELATED"/>
    <property type="match status" value="1"/>
</dbReference>
<dbReference type="SUPFAM" id="SSF46689">
    <property type="entry name" value="Homeodomain-like"/>
    <property type="match status" value="1"/>
</dbReference>
<dbReference type="Gene3D" id="1.10.357.10">
    <property type="entry name" value="Tetracycline Repressor, domain 2"/>
    <property type="match status" value="1"/>
</dbReference>
<dbReference type="EMBL" id="LR134406">
    <property type="protein sequence ID" value="VEH71226.1"/>
    <property type="molecule type" value="Genomic_DNA"/>
</dbReference>
<evidence type="ECO:0000313" key="7">
    <source>
        <dbReference type="Proteomes" id="UP000273044"/>
    </source>
</evidence>
<sequence>MSSDRRTRKKLATRKKIRHAALDLFTANGFDNVTVEQIADAADVSPMTFYRHFGTKEAVIVDVILTGSIGQAIHREATSVPVAGTPEEVVGMVDSILDDSADWIDDFARRMKLVHDNPRLQDLLWQQTTVWTAALETLLAGDGLGARARARAIVGVGVEACLAWPDREGFPSASALRQCLREAAEVLG</sequence>
<protein>
    <submittedName>
        <fullName evidence="6">Rut operon repressor</fullName>
    </submittedName>
</protein>
<keyword evidence="7" id="KW-1185">Reference proteome</keyword>
<reference evidence="6 7" key="1">
    <citation type="submission" date="2018-12" db="EMBL/GenBank/DDBJ databases">
        <authorList>
            <consortium name="Pathogen Informatics"/>
        </authorList>
    </citation>
    <scope>NUCLEOTIDE SEQUENCE [LARGE SCALE GENOMIC DNA]</scope>
    <source>
        <strain evidence="6 7">NCTC12967</strain>
    </source>
</reference>
<dbReference type="GO" id="GO:0000976">
    <property type="term" value="F:transcription cis-regulatory region binding"/>
    <property type="evidence" value="ECO:0007669"/>
    <property type="project" value="TreeGrafter"/>
</dbReference>
<dbReference type="GeneID" id="64407971"/>
<dbReference type="PROSITE" id="PS50977">
    <property type="entry name" value="HTH_TETR_2"/>
    <property type="match status" value="1"/>
</dbReference>